<gene>
    <name evidence="1" type="ORF">AKJ08_0174</name>
</gene>
<accession>A0A0K1P8G1</accession>
<dbReference type="AlphaFoldDB" id="A0A0K1P8G1"/>
<name>A0A0K1P8G1_9BACT</name>
<dbReference type="OrthoDB" id="5524455at2"/>
<dbReference type="EMBL" id="CP012332">
    <property type="protein sequence ID" value="AKU89787.1"/>
    <property type="molecule type" value="Genomic_DNA"/>
</dbReference>
<dbReference type="PATRIC" id="fig|1391653.3.peg.185"/>
<keyword evidence="2" id="KW-1185">Reference proteome</keyword>
<dbReference type="KEGG" id="vin:AKJ08_0174"/>
<dbReference type="RefSeq" id="WP_157370383.1">
    <property type="nucleotide sequence ID" value="NZ_CP012332.1"/>
</dbReference>
<organism evidence="1 2">
    <name type="scientific">Vulgatibacter incomptus</name>
    <dbReference type="NCBI Taxonomy" id="1391653"/>
    <lineage>
        <taxon>Bacteria</taxon>
        <taxon>Pseudomonadati</taxon>
        <taxon>Myxococcota</taxon>
        <taxon>Myxococcia</taxon>
        <taxon>Myxococcales</taxon>
        <taxon>Cystobacterineae</taxon>
        <taxon>Vulgatibacteraceae</taxon>
        <taxon>Vulgatibacter</taxon>
    </lineage>
</organism>
<reference evidence="1 2" key="1">
    <citation type="submission" date="2015-08" db="EMBL/GenBank/DDBJ databases">
        <authorList>
            <person name="Babu N.S."/>
            <person name="Beckwith C.J."/>
            <person name="Beseler K.G."/>
            <person name="Brison A."/>
            <person name="Carone J.V."/>
            <person name="Caskin T.P."/>
            <person name="Diamond M."/>
            <person name="Durham M.E."/>
            <person name="Foxe J.M."/>
            <person name="Go M."/>
            <person name="Henderson B.A."/>
            <person name="Jones I.B."/>
            <person name="McGettigan J.A."/>
            <person name="Micheletti S.J."/>
            <person name="Nasrallah M.E."/>
            <person name="Ortiz D."/>
            <person name="Piller C.R."/>
            <person name="Privatt S.R."/>
            <person name="Schneider S.L."/>
            <person name="Sharp S."/>
            <person name="Smith T.C."/>
            <person name="Stanton J.D."/>
            <person name="Ullery H.E."/>
            <person name="Wilson R.J."/>
            <person name="Serrano M.G."/>
            <person name="Buck G."/>
            <person name="Lee V."/>
            <person name="Wang Y."/>
            <person name="Carvalho R."/>
            <person name="Voegtly L."/>
            <person name="Shi R."/>
            <person name="Duckworth R."/>
            <person name="Johnson A."/>
            <person name="Loviza R."/>
            <person name="Walstead R."/>
            <person name="Shah Z."/>
            <person name="Kiflezghi M."/>
            <person name="Wade K."/>
            <person name="Ball S.L."/>
            <person name="Bradley K.W."/>
            <person name="Asai D.J."/>
            <person name="Bowman C.A."/>
            <person name="Russell D.A."/>
            <person name="Pope W.H."/>
            <person name="Jacobs-Sera D."/>
            <person name="Hendrix R.W."/>
            <person name="Hatfull G.F."/>
        </authorList>
    </citation>
    <scope>NUCLEOTIDE SEQUENCE [LARGE SCALE GENOMIC DNA]</scope>
    <source>
        <strain evidence="1 2">DSM 27710</strain>
    </source>
</reference>
<evidence type="ECO:0000313" key="1">
    <source>
        <dbReference type="EMBL" id="AKU89787.1"/>
    </source>
</evidence>
<dbReference type="Proteomes" id="UP000055590">
    <property type="component" value="Chromosome"/>
</dbReference>
<sequence length="93" mass="9907">MEHGRQRNLQEIASDLGQAATDLYEKIDVGHELREHPYRTLAVAAGMGYVLGGGLFTPLTASLLRVGVRALAIPALQFVLSQAATAAEGEMSD</sequence>
<proteinExistence type="predicted"/>
<dbReference type="STRING" id="1391653.AKJ08_0174"/>
<protein>
    <submittedName>
        <fullName evidence="1">Uncharacterized protein</fullName>
    </submittedName>
</protein>
<evidence type="ECO:0000313" key="2">
    <source>
        <dbReference type="Proteomes" id="UP000055590"/>
    </source>
</evidence>